<evidence type="ECO:0000313" key="3">
    <source>
        <dbReference type="EMBL" id="GAA4402691.1"/>
    </source>
</evidence>
<dbReference type="Gene3D" id="3.40.50.2300">
    <property type="match status" value="1"/>
</dbReference>
<protein>
    <submittedName>
        <fullName evidence="3">Response regulator</fullName>
    </submittedName>
</protein>
<comment type="caution">
    <text evidence="3">The sequence shown here is derived from an EMBL/GenBank/DDBJ whole genome shotgun (WGS) entry which is preliminary data.</text>
</comment>
<keyword evidence="4" id="KW-1185">Reference proteome</keyword>
<sequence>MRRDSEVFIVDDDEDDRLFIEETISRNCTNCKLRSFEDGGAFLRQVSQAGIRPTLIVLDLNMPGIDGFEVLTSLKANQAMKDVPVIIFTTSSNDLDKDRANTLGAALFITKPQRFSEYNNIFQKYAERFN</sequence>
<name>A0ABP8KAA7_9BACT</name>
<dbReference type="PROSITE" id="PS50110">
    <property type="entry name" value="RESPONSE_REGULATORY"/>
    <property type="match status" value="1"/>
</dbReference>
<dbReference type="InterPro" id="IPR052893">
    <property type="entry name" value="TCS_response_regulator"/>
</dbReference>
<dbReference type="Proteomes" id="UP001500936">
    <property type="component" value="Unassembled WGS sequence"/>
</dbReference>
<dbReference type="InterPro" id="IPR001789">
    <property type="entry name" value="Sig_transdc_resp-reg_receiver"/>
</dbReference>
<accession>A0ABP8KAA7</accession>
<dbReference type="PANTHER" id="PTHR44520:SF2">
    <property type="entry name" value="RESPONSE REGULATOR RCP1"/>
    <property type="match status" value="1"/>
</dbReference>
<evidence type="ECO:0000259" key="2">
    <source>
        <dbReference type="PROSITE" id="PS50110"/>
    </source>
</evidence>
<proteinExistence type="predicted"/>
<dbReference type="Pfam" id="PF00072">
    <property type="entry name" value="Response_reg"/>
    <property type="match status" value="1"/>
</dbReference>
<feature type="domain" description="Response regulatory" evidence="2">
    <location>
        <begin position="6"/>
        <end position="126"/>
    </location>
</feature>
<keyword evidence="1" id="KW-0597">Phosphoprotein</keyword>
<feature type="modified residue" description="4-aspartylphosphate" evidence="1">
    <location>
        <position position="59"/>
    </location>
</feature>
<dbReference type="SMART" id="SM00448">
    <property type="entry name" value="REC"/>
    <property type="match status" value="1"/>
</dbReference>
<organism evidence="3 4">
    <name type="scientific">Nibrella viscosa</name>
    <dbReference type="NCBI Taxonomy" id="1084524"/>
    <lineage>
        <taxon>Bacteria</taxon>
        <taxon>Pseudomonadati</taxon>
        <taxon>Bacteroidota</taxon>
        <taxon>Cytophagia</taxon>
        <taxon>Cytophagales</taxon>
        <taxon>Spirosomataceae</taxon>
        <taxon>Nibrella</taxon>
    </lineage>
</organism>
<dbReference type="InterPro" id="IPR011006">
    <property type="entry name" value="CheY-like_superfamily"/>
</dbReference>
<gene>
    <name evidence="3" type="ORF">GCM10023187_18020</name>
</gene>
<reference evidence="4" key="1">
    <citation type="journal article" date="2019" name="Int. J. Syst. Evol. Microbiol.">
        <title>The Global Catalogue of Microorganisms (GCM) 10K type strain sequencing project: providing services to taxonomists for standard genome sequencing and annotation.</title>
        <authorList>
            <consortium name="The Broad Institute Genomics Platform"/>
            <consortium name="The Broad Institute Genome Sequencing Center for Infectious Disease"/>
            <person name="Wu L."/>
            <person name="Ma J."/>
        </authorList>
    </citation>
    <scope>NUCLEOTIDE SEQUENCE [LARGE SCALE GENOMIC DNA]</scope>
    <source>
        <strain evidence="4">JCM 17925</strain>
    </source>
</reference>
<evidence type="ECO:0000313" key="4">
    <source>
        <dbReference type="Proteomes" id="UP001500936"/>
    </source>
</evidence>
<evidence type="ECO:0000256" key="1">
    <source>
        <dbReference type="PROSITE-ProRule" id="PRU00169"/>
    </source>
</evidence>
<dbReference type="SUPFAM" id="SSF52172">
    <property type="entry name" value="CheY-like"/>
    <property type="match status" value="1"/>
</dbReference>
<dbReference type="EMBL" id="BAABHB010000003">
    <property type="protein sequence ID" value="GAA4402691.1"/>
    <property type="molecule type" value="Genomic_DNA"/>
</dbReference>
<dbReference type="PANTHER" id="PTHR44520">
    <property type="entry name" value="RESPONSE REGULATOR RCP1-RELATED"/>
    <property type="match status" value="1"/>
</dbReference>
<dbReference type="RefSeq" id="WP_345266168.1">
    <property type="nucleotide sequence ID" value="NZ_BAABHB010000003.1"/>
</dbReference>